<keyword evidence="1" id="KW-0812">Transmembrane</keyword>
<dbReference type="Proteomes" id="UP000198984">
    <property type="component" value="Unassembled WGS sequence"/>
</dbReference>
<keyword evidence="1" id="KW-1133">Transmembrane helix</keyword>
<dbReference type="Gene3D" id="1.20.210.10">
    <property type="entry name" value="Cytochrome c oxidase-like, subunit I domain"/>
    <property type="match status" value="1"/>
</dbReference>
<reference evidence="2 3" key="1">
    <citation type="submission" date="2016-10" db="EMBL/GenBank/DDBJ databases">
        <authorList>
            <person name="de Groot N.N."/>
        </authorList>
    </citation>
    <scope>NUCLEOTIDE SEQUENCE [LARGE SCALE GENOMIC DNA]</scope>
    <source>
        <strain evidence="2 3">DSM 21039</strain>
    </source>
</reference>
<dbReference type="STRING" id="573321.SAMN04488505_103417"/>
<evidence type="ECO:0000313" key="2">
    <source>
        <dbReference type="EMBL" id="SEM11845.1"/>
    </source>
</evidence>
<proteinExistence type="predicted"/>
<accession>A0A1H7VSP0</accession>
<evidence type="ECO:0000256" key="1">
    <source>
        <dbReference type="SAM" id="Phobius"/>
    </source>
</evidence>
<dbReference type="AlphaFoldDB" id="A0A1H7VSP0"/>
<feature type="transmembrane region" description="Helical" evidence="1">
    <location>
        <begin position="77"/>
        <end position="94"/>
    </location>
</feature>
<evidence type="ECO:0000313" key="3">
    <source>
        <dbReference type="Proteomes" id="UP000198984"/>
    </source>
</evidence>
<feature type="transmembrane region" description="Helical" evidence="1">
    <location>
        <begin position="124"/>
        <end position="148"/>
    </location>
</feature>
<dbReference type="EMBL" id="FOBB01000003">
    <property type="protein sequence ID" value="SEM11845.1"/>
    <property type="molecule type" value="Genomic_DNA"/>
</dbReference>
<dbReference type="InterPro" id="IPR036927">
    <property type="entry name" value="Cyt_c_oxase-like_su1_sf"/>
</dbReference>
<organism evidence="2 3">
    <name type="scientific">Chitinophaga rupis</name>
    <dbReference type="NCBI Taxonomy" id="573321"/>
    <lineage>
        <taxon>Bacteria</taxon>
        <taxon>Pseudomonadati</taxon>
        <taxon>Bacteroidota</taxon>
        <taxon>Chitinophagia</taxon>
        <taxon>Chitinophagales</taxon>
        <taxon>Chitinophagaceae</taxon>
        <taxon>Chitinophaga</taxon>
    </lineage>
</organism>
<keyword evidence="3" id="KW-1185">Reference proteome</keyword>
<dbReference type="RefSeq" id="WP_089913164.1">
    <property type="nucleotide sequence ID" value="NZ_FOBB01000003.1"/>
</dbReference>
<keyword evidence="1" id="KW-0472">Membrane</keyword>
<sequence length="153" mass="17646">MSFRNLFRLPELLLFLPLPFMLYYGNAAIDIHMLDTYFVIGQAGYAALLLVFPLLFTSWIIHVLLHRKALLSAKWRWAQVIVTLLCPLAAGIILNNSSLEGMAGMPRRYYDYNAYYNLLTQYKLMIVCALVFLLSQLLFWIAGAVLLIRRPSR</sequence>
<dbReference type="SUPFAM" id="SSF81442">
    <property type="entry name" value="Cytochrome c oxidase subunit I-like"/>
    <property type="match status" value="1"/>
</dbReference>
<gene>
    <name evidence="2" type="ORF">SAMN04488505_103417</name>
</gene>
<protein>
    <submittedName>
        <fullName evidence="2">Uncharacterized protein</fullName>
    </submittedName>
</protein>
<feature type="transmembrane region" description="Helical" evidence="1">
    <location>
        <begin position="43"/>
        <end position="65"/>
    </location>
</feature>
<name>A0A1H7VSP0_9BACT</name>